<accession>A0A1K2H8T8</accession>
<dbReference type="OrthoDB" id="2242169at2"/>
<feature type="transmembrane region" description="Helical" evidence="1">
    <location>
        <begin position="115"/>
        <end position="137"/>
    </location>
</feature>
<keyword evidence="1" id="KW-1133">Transmembrane helix</keyword>
<dbReference type="EMBL" id="FPKR01000002">
    <property type="protein sequence ID" value="SFZ72466.1"/>
    <property type="molecule type" value="Genomic_DNA"/>
</dbReference>
<dbReference type="AlphaFoldDB" id="A0A1K2H8T8"/>
<name>A0A1K2H8T8_9NEIS</name>
<keyword evidence="3" id="KW-1185">Reference proteome</keyword>
<evidence type="ECO:0000313" key="3">
    <source>
        <dbReference type="Proteomes" id="UP000186513"/>
    </source>
</evidence>
<sequence>MKTLSIIKYTFTLAGAALLIGAVLTFNSTSSFLDRAVPTKGIVIDLLASSYNNSTTYKPVVQFQTQSGEKIQFSTSSSSNPPRFDIDEEVDILYIPSEPRKAEINSTFSLWGGTIILGILGGAFSLVGGCLFMIPALKSQSNTKLKENGKQIESDLNGIEINTNYSINNRNPYVIITQWKNPLTSEIHVFKSNNIWFDPTDHIDREKITVFINKDNPKKYLVDISFLPKLAN</sequence>
<dbReference type="Proteomes" id="UP000186513">
    <property type="component" value="Unassembled WGS sequence"/>
</dbReference>
<evidence type="ECO:0000256" key="1">
    <source>
        <dbReference type="SAM" id="Phobius"/>
    </source>
</evidence>
<organism evidence="2 3">
    <name type="scientific">Chitinimonas taiwanensis DSM 18899</name>
    <dbReference type="NCBI Taxonomy" id="1121279"/>
    <lineage>
        <taxon>Bacteria</taxon>
        <taxon>Pseudomonadati</taxon>
        <taxon>Pseudomonadota</taxon>
        <taxon>Betaproteobacteria</taxon>
        <taxon>Neisseriales</taxon>
        <taxon>Chitinibacteraceae</taxon>
        <taxon>Chitinimonas</taxon>
    </lineage>
</organism>
<protein>
    <recommendedName>
        <fullName evidence="4">DUF3592 domain-containing protein</fullName>
    </recommendedName>
</protein>
<reference evidence="2 3" key="1">
    <citation type="submission" date="2016-11" db="EMBL/GenBank/DDBJ databases">
        <authorList>
            <person name="Jaros S."/>
            <person name="Januszkiewicz K."/>
            <person name="Wedrychowicz H."/>
        </authorList>
    </citation>
    <scope>NUCLEOTIDE SEQUENCE [LARGE SCALE GENOMIC DNA]</scope>
    <source>
        <strain evidence="2 3">DSM 18899</strain>
    </source>
</reference>
<keyword evidence="1" id="KW-0812">Transmembrane</keyword>
<keyword evidence="1" id="KW-0472">Membrane</keyword>
<proteinExistence type="predicted"/>
<evidence type="ECO:0008006" key="4">
    <source>
        <dbReference type="Google" id="ProtNLM"/>
    </source>
</evidence>
<evidence type="ECO:0000313" key="2">
    <source>
        <dbReference type="EMBL" id="SFZ72466.1"/>
    </source>
</evidence>
<gene>
    <name evidence="2" type="ORF">SAMN02745887_00638</name>
</gene>
<dbReference type="RefSeq" id="WP_072427178.1">
    <property type="nucleotide sequence ID" value="NZ_FPKR01000002.1"/>
</dbReference>